<dbReference type="AlphaFoldDB" id="A0AAD1R3J6"/>
<feature type="region of interest" description="Disordered" evidence="1">
    <location>
        <begin position="40"/>
        <end position="66"/>
    </location>
</feature>
<keyword evidence="3" id="KW-1185">Reference proteome</keyword>
<evidence type="ECO:0000313" key="2">
    <source>
        <dbReference type="EMBL" id="CAH2222369.1"/>
    </source>
</evidence>
<accession>A0AAD1R3J6</accession>
<feature type="non-terminal residue" evidence="2">
    <location>
        <position position="130"/>
    </location>
</feature>
<evidence type="ECO:0000313" key="3">
    <source>
        <dbReference type="Proteomes" id="UP001295444"/>
    </source>
</evidence>
<dbReference type="EMBL" id="OW240912">
    <property type="protein sequence ID" value="CAH2222369.1"/>
    <property type="molecule type" value="Genomic_DNA"/>
</dbReference>
<organism evidence="2 3">
    <name type="scientific">Pelobates cultripes</name>
    <name type="common">Western spadefoot toad</name>
    <dbReference type="NCBI Taxonomy" id="61616"/>
    <lineage>
        <taxon>Eukaryota</taxon>
        <taxon>Metazoa</taxon>
        <taxon>Chordata</taxon>
        <taxon>Craniata</taxon>
        <taxon>Vertebrata</taxon>
        <taxon>Euteleostomi</taxon>
        <taxon>Amphibia</taxon>
        <taxon>Batrachia</taxon>
        <taxon>Anura</taxon>
        <taxon>Pelobatoidea</taxon>
        <taxon>Pelobatidae</taxon>
        <taxon>Pelobates</taxon>
    </lineage>
</organism>
<evidence type="ECO:0000256" key="1">
    <source>
        <dbReference type="SAM" id="MobiDB-lite"/>
    </source>
</evidence>
<name>A0AAD1R3J6_PELCU</name>
<sequence length="130" mass="14857">MLRLSTESSSIIVYNYCLSTDLLSWIRKEVTQGISEALEVRKRSEKRPRQRQDSSQSFDSEGIEPMGEFEVLDQIDSSDSGSKMMSEALDSKLILMVRKSLEIPEDVPKVEGSDKHFADLNKQRLSFPLR</sequence>
<reference evidence="2" key="1">
    <citation type="submission" date="2022-03" db="EMBL/GenBank/DDBJ databases">
        <authorList>
            <person name="Alioto T."/>
            <person name="Alioto T."/>
            <person name="Gomez Garrido J."/>
        </authorList>
    </citation>
    <scope>NUCLEOTIDE SEQUENCE</scope>
</reference>
<proteinExistence type="predicted"/>
<dbReference type="Proteomes" id="UP001295444">
    <property type="component" value="Chromosome 01"/>
</dbReference>
<gene>
    <name evidence="2" type="ORF">PECUL_23A010227</name>
</gene>
<protein>
    <submittedName>
        <fullName evidence="2">Uncharacterized protein</fullName>
    </submittedName>
</protein>